<keyword evidence="3" id="KW-1185">Reference proteome</keyword>
<dbReference type="InterPro" id="IPR025669">
    <property type="entry name" value="AAA_dom"/>
</dbReference>
<dbReference type="SUPFAM" id="SSF52540">
    <property type="entry name" value="P-loop containing nucleoside triphosphate hydrolases"/>
    <property type="match status" value="1"/>
</dbReference>
<sequence length="270" mass="28472">MAASTSSQLSRTVAVANQKGGVGKSTSTICLARAAHIAGHRTLVVDLDAQANTTSDLAAEPVPADTVTIADALVGDVELADVVVPAIWERVMLAPAGATLSVALDQLASVVAREMRLRKLIKSVTTEYDLILIDCPPALGLSTVNALTAANDVILVAEPDAWSLDAVADFAQTVADIREDLNPNLGTAGVLLNRYRRTAEATQVIDELVAGLDAHLPGTPVWTDRTVPLWTDISKHVHAGRGLDEGPPRLRQLMERVYSPIVAELVGGSR</sequence>
<dbReference type="InterPro" id="IPR027417">
    <property type="entry name" value="P-loop_NTPase"/>
</dbReference>
<accession>A0A660C3L3</accession>
<dbReference type="Gene3D" id="3.40.50.300">
    <property type="entry name" value="P-loop containing nucleotide triphosphate hydrolases"/>
    <property type="match status" value="1"/>
</dbReference>
<name>A0A660C3L3_9PSEU</name>
<dbReference type="Pfam" id="PF13614">
    <property type="entry name" value="AAA_31"/>
    <property type="match status" value="1"/>
</dbReference>
<protein>
    <submittedName>
        <fullName evidence="2">Chromosome partitioning protein</fullName>
    </submittedName>
</protein>
<evidence type="ECO:0000313" key="2">
    <source>
        <dbReference type="EMBL" id="TWH15954.1"/>
    </source>
</evidence>
<feature type="domain" description="AAA" evidence="1">
    <location>
        <begin position="11"/>
        <end position="185"/>
    </location>
</feature>
<organism evidence="2 3">
    <name type="scientific">Prauserella rugosa</name>
    <dbReference type="NCBI Taxonomy" id="43354"/>
    <lineage>
        <taxon>Bacteria</taxon>
        <taxon>Bacillati</taxon>
        <taxon>Actinomycetota</taxon>
        <taxon>Actinomycetes</taxon>
        <taxon>Pseudonocardiales</taxon>
        <taxon>Pseudonocardiaceae</taxon>
        <taxon>Prauserella</taxon>
    </lineage>
</organism>
<reference evidence="2 3" key="1">
    <citation type="submission" date="2019-07" db="EMBL/GenBank/DDBJ databases">
        <title>R&amp;d 2014.</title>
        <authorList>
            <person name="Klenk H.-P."/>
        </authorList>
    </citation>
    <scope>NUCLEOTIDE SEQUENCE [LARGE SCALE GENOMIC DNA]</scope>
    <source>
        <strain evidence="2 3">DSM 43194</strain>
    </source>
</reference>
<gene>
    <name evidence="2" type="ORF">JD82_04942</name>
</gene>
<dbReference type="InterPro" id="IPR050678">
    <property type="entry name" value="DNA_Partitioning_ATPase"/>
</dbReference>
<comment type="caution">
    <text evidence="2">The sequence shown here is derived from an EMBL/GenBank/DDBJ whole genome shotgun (WGS) entry which is preliminary data.</text>
</comment>
<dbReference type="CDD" id="cd02042">
    <property type="entry name" value="ParAB_family"/>
    <property type="match status" value="1"/>
</dbReference>
<dbReference type="Proteomes" id="UP000317303">
    <property type="component" value="Unassembled WGS sequence"/>
</dbReference>
<dbReference type="EMBL" id="VLJV01000002">
    <property type="protein sequence ID" value="TWH15954.1"/>
    <property type="molecule type" value="Genomic_DNA"/>
</dbReference>
<dbReference type="PANTHER" id="PTHR13696">
    <property type="entry name" value="P-LOOP CONTAINING NUCLEOSIDE TRIPHOSPHATE HYDROLASE"/>
    <property type="match status" value="1"/>
</dbReference>
<evidence type="ECO:0000313" key="3">
    <source>
        <dbReference type="Proteomes" id="UP000317303"/>
    </source>
</evidence>
<dbReference type="OrthoDB" id="4537985at2"/>
<proteinExistence type="predicted"/>
<dbReference type="PANTHER" id="PTHR13696:SF99">
    <property type="entry name" value="COBYRINIC ACID AC-DIAMIDE SYNTHASE"/>
    <property type="match status" value="1"/>
</dbReference>
<evidence type="ECO:0000259" key="1">
    <source>
        <dbReference type="Pfam" id="PF13614"/>
    </source>
</evidence>
<dbReference type="AlphaFoldDB" id="A0A660C3L3"/>